<dbReference type="InterPro" id="IPR003594">
    <property type="entry name" value="HATPase_dom"/>
</dbReference>
<dbReference type="InterPro" id="IPR036890">
    <property type="entry name" value="HATPase_C_sf"/>
</dbReference>
<dbReference type="EC" id="2.7.13.3" evidence="2"/>
<feature type="compositionally biased region" description="Low complexity" evidence="5">
    <location>
        <begin position="144"/>
        <end position="165"/>
    </location>
</feature>
<evidence type="ECO:0000256" key="5">
    <source>
        <dbReference type="SAM" id="MobiDB-lite"/>
    </source>
</evidence>
<dbReference type="GO" id="GO:0000155">
    <property type="term" value="F:phosphorelay sensor kinase activity"/>
    <property type="evidence" value="ECO:0007669"/>
    <property type="project" value="TreeGrafter"/>
</dbReference>
<keyword evidence="3" id="KW-0808">Transferase</keyword>
<evidence type="ECO:0000313" key="7">
    <source>
        <dbReference type="EMBL" id="OAV90393.1"/>
    </source>
</evidence>
<dbReference type="GO" id="GO:0005886">
    <property type="term" value="C:plasma membrane"/>
    <property type="evidence" value="ECO:0007669"/>
    <property type="project" value="TreeGrafter"/>
</dbReference>
<dbReference type="STRING" id="630390.A0A180GEN2"/>
<proteinExistence type="predicted"/>
<reference evidence="7" key="1">
    <citation type="submission" date="2009-11" db="EMBL/GenBank/DDBJ databases">
        <authorList>
            <consortium name="The Broad Institute Genome Sequencing Platform"/>
            <person name="Ward D."/>
            <person name="Feldgarden M."/>
            <person name="Earl A."/>
            <person name="Young S.K."/>
            <person name="Zeng Q."/>
            <person name="Koehrsen M."/>
            <person name="Alvarado L."/>
            <person name="Berlin A."/>
            <person name="Bochicchio J."/>
            <person name="Borenstein D."/>
            <person name="Chapman S.B."/>
            <person name="Chen Z."/>
            <person name="Engels R."/>
            <person name="Freedman E."/>
            <person name="Gellesch M."/>
            <person name="Goldberg J."/>
            <person name="Griggs A."/>
            <person name="Gujja S."/>
            <person name="Heilman E."/>
            <person name="Heiman D."/>
            <person name="Hepburn T."/>
            <person name="Howarth C."/>
            <person name="Jen D."/>
            <person name="Larson L."/>
            <person name="Lewis B."/>
            <person name="Mehta T."/>
            <person name="Park D."/>
            <person name="Pearson M."/>
            <person name="Roberts A."/>
            <person name="Saif S."/>
            <person name="Shea T."/>
            <person name="Shenoy N."/>
            <person name="Sisk P."/>
            <person name="Stolte C."/>
            <person name="Sykes S."/>
            <person name="Thomson T."/>
            <person name="Walk T."/>
            <person name="White J."/>
            <person name="Yandava C."/>
            <person name="Izard J."/>
            <person name="Baranova O.V."/>
            <person name="Blanton J.M."/>
            <person name="Tanner A.C."/>
            <person name="Dewhirst F.E."/>
            <person name="Haas B."/>
            <person name="Nusbaum C."/>
            <person name="Birren B."/>
        </authorList>
    </citation>
    <scope>NUCLEOTIDE SEQUENCE [LARGE SCALE GENOMIC DNA]</scope>
    <source>
        <strain evidence="7">1-1 BBBD Race 1</strain>
    </source>
</reference>
<organism evidence="7">
    <name type="scientific">Puccinia triticina (isolate 1-1 / race 1 (BBBD))</name>
    <name type="common">Brown leaf rust fungus</name>
    <dbReference type="NCBI Taxonomy" id="630390"/>
    <lineage>
        <taxon>Eukaryota</taxon>
        <taxon>Fungi</taxon>
        <taxon>Dikarya</taxon>
        <taxon>Basidiomycota</taxon>
        <taxon>Pucciniomycotina</taxon>
        <taxon>Pucciniomycetes</taxon>
        <taxon>Pucciniales</taxon>
        <taxon>Pucciniaceae</taxon>
        <taxon>Puccinia</taxon>
    </lineage>
</organism>
<feature type="compositionally biased region" description="Polar residues" evidence="5">
    <location>
        <begin position="113"/>
        <end position="138"/>
    </location>
</feature>
<protein>
    <recommendedName>
        <fullName evidence="2">histidine kinase</fullName>
        <ecNumber evidence="2">2.7.13.3</ecNumber>
    </recommendedName>
</protein>
<evidence type="ECO:0000256" key="3">
    <source>
        <dbReference type="ARBA" id="ARBA00022679"/>
    </source>
</evidence>
<dbReference type="VEuPathDB" id="FungiDB:PTTG_28340"/>
<feature type="domain" description="Histidine kinase/HSP90-like ATPase" evidence="6">
    <location>
        <begin position="47"/>
        <end position="108"/>
    </location>
</feature>
<reference evidence="7" key="2">
    <citation type="submission" date="2016-05" db="EMBL/GenBank/DDBJ databases">
        <title>Comparative analysis highlights variable genome content of wheat rusts and divergence of the mating loci.</title>
        <authorList>
            <person name="Cuomo C.A."/>
            <person name="Bakkeren G."/>
            <person name="Szabo L."/>
            <person name="Khalil H."/>
            <person name="Joly D."/>
            <person name="Goldberg J."/>
            <person name="Young S."/>
            <person name="Zeng Q."/>
            <person name="Fellers J."/>
        </authorList>
    </citation>
    <scope>NUCLEOTIDE SEQUENCE [LARGE SCALE GENOMIC DNA]</scope>
    <source>
        <strain evidence="7">1-1 BBBD Race 1</strain>
    </source>
</reference>
<reference evidence="8 9" key="3">
    <citation type="journal article" date="2017" name="G3 (Bethesda)">
        <title>Comparative analysis highlights variable genome content of wheat rusts and divergence of the mating loci.</title>
        <authorList>
            <person name="Cuomo C.A."/>
            <person name="Bakkeren G."/>
            <person name="Khalil H.B."/>
            <person name="Panwar V."/>
            <person name="Joly D."/>
            <person name="Linning R."/>
            <person name="Sakthikumar S."/>
            <person name="Song X."/>
            <person name="Adiconis X."/>
            <person name="Fan L."/>
            <person name="Goldberg J.M."/>
            <person name="Levin J.Z."/>
            <person name="Young S."/>
            <person name="Zeng Q."/>
            <person name="Anikster Y."/>
            <person name="Bruce M."/>
            <person name="Wang M."/>
            <person name="Yin C."/>
            <person name="McCallum B."/>
            <person name="Szabo L.J."/>
            <person name="Hulbert S."/>
            <person name="Chen X."/>
            <person name="Fellers J.P."/>
        </authorList>
    </citation>
    <scope>NUCLEOTIDE SEQUENCE</scope>
    <source>
        <strain evidence="8">isolate 1-1 / race 1 (BBBD)</strain>
        <strain evidence="9">Isolate 1-1 / race 1 (BBBD)</strain>
    </source>
</reference>
<dbReference type="OrthoDB" id="60033at2759"/>
<reference evidence="8" key="4">
    <citation type="submission" date="2025-05" db="UniProtKB">
        <authorList>
            <consortium name="EnsemblFungi"/>
        </authorList>
    </citation>
    <scope>IDENTIFICATION</scope>
    <source>
        <strain evidence="8">isolate 1-1 / race 1 (BBBD)</strain>
    </source>
</reference>
<dbReference type="Pfam" id="PF02518">
    <property type="entry name" value="HATPase_c"/>
    <property type="match status" value="1"/>
</dbReference>
<keyword evidence="4" id="KW-0418">Kinase</keyword>
<sequence length="322" mass="33526">MLSATNPSGHSSGHHQYQINQSPQLSSLAFTISIPESAGRSKTLSAQLENIFRAFEQVGSGKSHDEAMCESIGLGLAVVGRVVHNMGGQLRVDSTVGQGSKFSITLPFVVSKNNNSRGATSDDSSNVKSIGSGSLLSKHTTKMSSSRGSTGSNHGSGSMGTSSSGIDEIVDAITGESSAPSKTKTESGPRKSISFGSTEGSKGSGSSHSLGSNMSGEMARRRISSPSNQSLSSRGLHETQMRLSQATPSSPRQMTTDRTIKPPKLPAQEGTSNMESAKSEPLKPSHPASQTSPPKPPKEKKKSSPKTERLSINTLTDPGESG</sequence>
<evidence type="ECO:0000259" key="6">
    <source>
        <dbReference type="Pfam" id="PF02518"/>
    </source>
</evidence>
<dbReference type="SUPFAM" id="SSF55874">
    <property type="entry name" value="ATPase domain of HSP90 chaperone/DNA topoisomerase II/histidine kinase"/>
    <property type="match status" value="1"/>
</dbReference>
<comment type="catalytic activity">
    <reaction evidence="1">
        <text>ATP + protein L-histidine = ADP + protein N-phospho-L-histidine.</text>
        <dbReference type="EC" id="2.7.13.3"/>
    </reaction>
</comment>
<evidence type="ECO:0000256" key="1">
    <source>
        <dbReference type="ARBA" id="ARBA00000085"/>
    </source>
</evidence>
<dbReference type="PANTHER" id="PTHR43047">
    <property type="entry name" value="TWO-COMPONENT HISTIDINE PROTEIN KINASE"/>
    <property type="match status" value="1"/>
</dbReference>
<evidence type="ECO:0000313" key="9">
    <source>
        <dbReference type="Proteomes" id="UP000005240"/>
    </source>
</evidence>
<dbReference type="PANTHER" id="PTHR43047:SF76">
    <property type="entry name" value="PHYTOCHROME-LIKE HISTIDINE KINASE 2"/>
    <property type="match status" value="1"/>
</dbReference>
<evidence type="ECO:0000256" key="4">
    <source>
        <dbReference type="ARBA" id="ARBA00022777"/>
    </source>
</evidence>
<gene>
    <name evidence="7" type="ORF">PTTG_28340</name>
</gene>
<feature type="compositionally biased region" description="Polar residues" evidence="5">
    <location>
        <begin position="224"/>
        <end position="233"/>
    </location>
</feature>
<accession>A0A180GEN2</accession>
<dbReference type="AlphaFoldDB" id="A0A180GEN2"/>
<keyword evidence="9" id="KW-1185">Reference proteome</keyword>
<dbReference type="GO" id="GO:0009927">
    <property type="term" value="F:histidine phosphotransfer kinase activity"/>
    <property type="evidence" value="ECO:0007669"/>
    <property type="project" value="TreeGrafter"/>
</dbReference>
<feature type="compositionally biased region" description="Polar residues" evidence="5">
    <location>
        <begin position="241"/>
        <end position="257"/>
    </location>
</feature>
<dbReference type="Gene3D" id="3.30.565.10">
    <property type="entry name" value="Histidine kinase-like ATPase, C-terminal domain"/>
    <property type="match status" value="1"/>
</dbReference>
<dbReference type="EMBL" id="ADAS02000102">
    <property type="protein sequence ID" value="OAV90393.1"/>
    <property type="molecule type" value="Genomic_DNA"/>
</dbReference>
<name>A0A180GEN2_PUCT1</name>
<dbReference type="Proteomes" id="UP000005240">
    <property type="component" value="Unassembled WGS sequence"/>
</dbReference>
<dbReference type="EnsemblFungi" id="PTTG_28340-t43_1">
    <property type="protein sequence ID" value="PTTG_28340-t43_1-p1"/>
    <property type="gene ID" value="PTTG_28340"/>
</dbReference>
<feature type="compositionally biased region" description="Low complexity" evidence="5">
    <location>
        <begin position="194"/>
        <end position="216"/>
    </location>
</feature>
<evidence type="ECO:0000256" key="2">
    <source>
        <dbReference type="ARBA" id="ARBA00012438"/>
    </source>
</evidence>
<feature type="region of interest" description="Disordered" evidence="5">
    <location>
        <begin position="113"/>
        <end position="322"/>
    </location>
</feature>
<evidence type="ECO:0000313" key="8">
    <source>
        <dbReference type="EnsemblFungi" id="PTTG_28340-t43_1-p1"/>
    </source>
</evidence>